<dbReference type="Pfam" id="PF20520">
    <property type="entry name" value="Ac45-VOA1_TM"/>
    <property type="match status" value="1"/>
</dbReference>
<protein>
    <submittedName>
        <fullName evidence="10">Putative vacuolar h+-atpase v0 sector accessory subunit s1 ac45</fullName>
    </submittedName>
</protein>
<dbReference type="InterPro" id="IPR046756">
    <property type="entry name" value="VAS1/VOA1_TM"/>
</dbReference>
<dbReference type="GO" id="GO:0030641">
    <property type="term" value="P:regulation of cellular pH"/>
    <property type="evidence" value="ECO:0007669"/>
    <property type="project" value="TreeGrafter"/>
</dbReference>
<reference evidence="10" key="1">
    <citation type="submission" date="2017-01" db="EMBL/GenBank/DDBJ databases">
        <title>An insight into the sialome and mialome of the horn fly, Haematobia irritans.</title>
        <authorList>
            <person name="Breijo M."/>
            <person name="Boiani M."/>
            <person name="Ures X."/>
            <person name="Rocha S."/>
            <person name="Sequeira M."/>
            <person name="Ribeiro J.M."/>
        </authorList>
    </citation>
    <scope>NUCLEOTIDE SEQUENCE</scope>
</reference>
<evidence type="ECO:0000256" key="5">
    <source>
        <dbReference type="ARBA" id="ARBA00023136"/>
    </source>
</evidence>
<comment type="subcellular location">
    <subcellularLocation>
        <location evidence="1">Membrane</location>
        <topology evidence="1">Single-pass membrane protein</topology>
    </subcellularLocation>
</comment>
<evidence type="ECO:0000256" key="2">
    <source>
        <dbReference type="ARBA" id="ARBA00009037"/>
    </source>
</evidence>
<dbReference type="InterPro" id="IPR008388">
    <property type="entry name" value="Ac45_acc_su"/>
</dbReference>
<evidence type="ECO:0000256" key="6">
    <source>
        <dbReference type="SAM" id="Phobius"/>
    </source>
</evidence>
<feature type="domain" description="V-type proton ATPase subunit S1 luminal" evidence="8">
    <location>
        <begin position="202"/>
        <end position="312"/>
    </location>
</feature>
<accession>A0A1L8EEP1</accession>
<dbReference type="EMBL" id="GFDG01001602">
    <property type="protein sequence ID" value="JAV17197.1"/>
    <property type="molecule type" value="Transcribed_RNA"/>
</dbReference>
<comment type="similarity">
    <text evidence="2">Belongs to the vacuolar ATPase subunit S1 family.</text>
</comment>
<dbReference type="AlphaFoldDB" id="A0A1L8EEP1"/>
<name>A0A1L8EEP1_HAEIR</name>
<keyword evidence="3 6" id="KW-0812">Transmembrane</keyword>
<evidence type="ECO:0000259" key="8">
    <source>
        <dbReference type="Pfam" id="PF05827"/>
    </source>
</evidence>
<evidence type="ECO:0000256" key="3">
    <source>
        <dbReference type="ARBA" id="ARBA00022692"/>
    </source>
</evidence>
<feature type="transmembrane region" description="Helical" evidence="6">
    <location>
        <begin position="331"/>
        <end position="358"/>
    </location>
</feature>
<organism evidence="10">
    <name type="scientific">Haematobia irritans</name>
    <name type="common">Horn fly</name>
    <name type="synonym">Conops irritans</name>
    <dbReference type="NCBI Taxonomy" id="7368"/>
    <lineage>
        <taxon>Eukaryota</taxon>
        <taxon>Metazoa</taxon>
        <taxon>Ecdysozoa</taxon>
        <taxon>Arthropoda</taxon>
        <taxon>Hexapoda</taxon>
        <taxon>Insecta</taxon>
        <taxon>Pterygota</taxon>
        <taxon>Neoptera</taxon>
        <taxon>Endopterygota</taxon>
        <taxon>Diptera</taxon>
        <taxon>Brachycera</taxon>
        <taxon>Muscomorpha</taxon>
        <taxon>Muscoidea</taxon>
        <taxon>Muscidae</taxon>
        <taxon>Haematobia</taxon>
    </lineage>
</organism>
<dbReference type="PANTHER" id="PTHR12471">
    <property type="entry name" value="VACUOLAR ATP SYNTHASE SUBUNIT S1"/>
    <property type="match status" value="1"/>
</dbReference>
<sequence>MKYLIGLLCVLSLALAEQSPVFLWGVNSVAKPSLKTIPQSDFTNIIASHQNGKTLVVFLENGLTNKDFTCSNAQTTKSCFVRLQEVPQKNFFASVENPVEALRSIGNHEYNSIDSSGKLAHPIDTGKANIVFVVFDDESDLDRTTCLESHDSVIAEIASELNDKAIFMYTTAPHTSSNKSLKRERRAADDNPMVFQDGSKLLMYFTSLTVVDSKEATTTVLTPQGMEVTTTNATAMSVKLTSTPPLTFDITLSGGYFFMTNVLWNGIQFRSNDVYSPTDFSYFCGNLTLYGKGTIEEQSTYTLNWNSFQFQAPFGSTTNEQFVFGDPWHCVGFFTGAILSGLLIVVLLLTITFVGVCWMMDINTMDRFDDPKGKTITINASE</sequence>
<keyword evidence="4 6" id="KW-1133">Transmembrane helix</keyword>
<evidence type="ECO:0000259" key="9">
    <source>
        <dbReference type="Pfam" id="PF20520"/>
    </source>
</evidence>
<evidence type="ECO:0000256" key="7">
    <source>
        <dbReference type="SAM" id="SignalP"/>
    </source>
</evidence>
<keyword evidence="5 6" id="KW-0472">Membrane</keyword>
<evidence type="ECO:0000313" key="10">
    <source>
        <dbReference type="EMBL" id="JAV17197.1"/>
    </source>
</evidence>
<evidence type="ECO:0000256" key="4">
    <source>
        <dbReference type="ARBA" id="ARBA00022989"/>
    </source>
</evidence>
<dbReference type="GO" id="GO:0001671">
    <property type="term" value="F:ATPase activator activity"/>
    <property type="evidence" value="ECO:0007669"/>
    <property type="project" value="TreeGrafter"/>
</dbReference>
<dbReference type="GO" id="GO:0033176">
    <property type="term" value="C:proton-transporting V-type ATPase complex"/>
    <property type="evidence" value="ECO:0007669"/>
    <property type="project" value="TreeGrafter"/>
</dbReference>
<feature type="domain" description="V-type proton ATPase subunit S1/VOA1 transmembrane" evidence="9">
    <location>
        <begin position="332"/>
        <end position="370"/>
    </location>
</feature>
<feature type="chain" id="PRO_5013335741" evidence="7">
    <location>
        <begin position="17"/>
        <end position="382"/>
    </location>
</feature>
<feature type="signal peptide" evidence="7">
    <location>
        <begin position="1"/>
        <end position="16"/>
    </location>
</feature>
<keyword evidence="7" id="KW-0732">Signal</keyword>
<proteinExistence type="inferred from homology"/>
<dbReference type="Pfam" id="PF05827">
    <property type="entry name" value="VAS1_LD"/>
    <property type="match status" value="1"/>
</dbReference>
<evidence type="ECO:0000256" key="1">
    <source>
        <dbReference type="ARBA" id="ARBA00004167"/>
    </source>
</evidence>
<dbReference type="PANTHER" id="PTHR12471:SF7">
    <property type="entry name" value="V-TYPE PROTON ATPASE SUBUNIT S1"/>
    <property type="match status" value="1"/>
</dbReference>
<dbReference type="InterPro" id="IPR046755">
    <property type="entry name" value="VAS1_LD"/>
</dbReference>